<dbReference type="InterPro" id="IPR009501">
    <property type="entry name" value="UCP020269"/>
</dbReference>
<evidence type="ECO:0000313" key="2">
    <source>
        <dbReference type="EMBL" id="MBT0665186.1"/>
    </source>
</evidence>
<comment type="caution">
    <text evidence="2">The sequence shown here is derived from an EMBL/GenBank/DDBJ whole genome shotgun (WGS) entry which is preliminary data.</text>
</comment>
<dbReference type="PIRSF" id="PIRSF020269">
    <property type="entry name" value="DUF1121"/>
    <property type="match status" value="1"/>
</dbReference>
<organism evidence="2 3">
    <name type="scientific">Geoanaerobacter pelophilus</name>
    <dbReference type="NCBI Taxonomy" id="60036"/>
    <lineage>
        <taxon>Bacteria</taxon>
        <taxon>Pseudomonadati</taxon>
        <taxon>Thermodesulfobacteriota</taxon>
        <taxon>Desulfuromonadia</taxon>
        <taxon>Geobacterales</taxon>
        <taxon>Geobacteraceae</taxon>
        <taxon>Geoanaerobacter</taxon>
    </lineage>
</organism>
<feature type="domain" description="LUD" evidence="1">
    <location>
        <begin position="16"/>
        <end position="210"/>
    </location>
</feature>
<dbReference type="RefSeq" id="WP_214171961.1">
    <property type="nucleotide sequence ID" value="NZ_JAHCVJ010000005.1"/>
</dbReference>
<dbReference type="Pfam" id="PF02589">
    <property type="entry name" value="LUD_dom"/>
    <property type="match status" value="1"/>
</dbReference>
<evidence type="ECO:0000313" key="3">
    <source>
        <dbReference type="Proteomes" id="UP000811899"/>
    </source>
</evidence>
<protein>
    <submittedName>
        <fullName evidence="2">LUD domain-containing protein</fullName>
    </submittedName>
</protein>
<dbReference type="PANTHER" id="PTHR36179:SF2">
    <property type="entry name" value="LUD DOMAIN-CONTAINING PROTEIN"/>
    <property type="match status" value="1"/>
</dbReference>
<accession>A0AAW4LDH3</accession>
<reference evidence="2 3" key="1">
    <citation type="submission" date="2021-05" db="EMBL/GenBank/DDBJ databases">
        <title>The draft genome of Geobacter pelophilus DSM 12255.</title>
        <authorList>
            <person name="Xu Z."/>
            <person name="Masuda Y."/>
            <person name="Itoh H."/>
            <person name="Senoo K."/>
        </authorList>
    </citation>
    <scope>NUCLEOTIDE SEQUENCE [LARGE SCALE GENOMIC DNA]</scope>
    <source>
        <strain evidence="2 3">DSM 12255</strain>
    </source>
</reference>
<dbReference type="PANTHER" id="PTHR36179">
    <property type="entry name" value="LUD_DOM DOMAIN-CONTAINING PROTEIN"/>
    <property type="match status" value="1"/>
</dbReference>
<dbReference type="AlphaFoldDB" id="A0AAW4LDH3"/>
<sequence length="217" mass="24002">MSQTDELVRWTWEQKCEKAVEALGQNGFTSVYCRTANEAYDYIMKEAEDAASIGFGGSRTIVDLMVQAPLQEKGKEILNHGLPGLSSEERMAIMRRQLTCDLFLTGTNAVTLSGWLVNIDGNGNRVAAMFFGPQKVIVVAGRNKIVDGDLPAAINRIKNWASPPNAKRLNYNTPCAKTGFCSNCNSPERICRVTTVIDRKPRVMDIRVLVVNEDMGL</sequence>
<dbReference type="EMBL" id="JAHCVJ010000005">
    <property type="protein sequence ID" value="MBT0665186.1"/>
    <property type="molecule type" value="Genomic_DNA"/>
</dbReference>
<dbReference type="Proteomes" id="UP000811899">
    <property type="component" value="Unassembled WGS sequence"/>
</dbReference>
<dbReference type="InterPro" id="IPR037171">
    <property type="entry name" value="NagB/RpiA_transferase-like"/>
</dbReference>
<name>A0AAW4LDH3_9BACT</name>
<proteinExistence type="predicted"/>
<dbReference type="InterPro" id="IPR003741">
    <property type="entry name" value="LUD_dom"/>
</dbReference>
<gene>
    <name evidence="2" type="ORF">KI809_12840</name>
</gene>
<dbReference type="SUPFAM" id="SSF100950">
    <property type="entry name" value="NagB/RpiA/CoA transferase-like"/>
    <property type="match status" value="1"/>
</dbReference>
<evidence type="ECO:0000259" key="1">
    <source>
        <dbReference type="Pfam" id="PF02589"/>
    </source>
</evidence>
<keyword evidence="3" id="KW-1185">Reference proteome</keyword>